<dbReference type="InterPro" id="IPR012337">
    <property type="entry name" value="RNaseH-like_sf"/>
</dbReference>
<dbReference type="HAMAP" id="MF_00053">
    <property type="entry name" value="RNase_HIII"/>
    <property type="match status" value="1"/>
</dbReference>
<dbReference type="PROSITE" id="PS51975">
    <property type="entry name" value="RNASE_H_2"/>
    <property type="match status" value="1"/>
</dbReference>
<comment type="caution">
    <text evidence="18">The sequence shown here is derived from an EMBL/GenBank/DDBJ whole genome shotgun (WGS) entry which is preliminary data.</text>
</comment>
<evidence type="ECO:0000256" key="14">
    <source>
        <dbReference type="HAMAP-Rule" id="MF_00053"/>
    </source>
</evidence>
<evidence type="ECO:0000256" key="1">
    <source>
        <dbReference type="ARBA" id="ARBA00000077"/>
    </source>
</evidence>
<dbReference type="GO" id="GO:0000287">
    <property type="term" value="F:magnesium ion binding"/>
    <property type="evidence" value="ECO:0007669"/>
    <property type="project" value="UniProtKB-UniRule"/>
</dbReference>
<keyword evidence="9 14" id="KW-0540">Nuclease</keyword>
<dbReference type="Pfam" id="PF11858">
    <property type="entry name" value="DUF3378"/>
    <property type="match status" value="1"/>
</dbReference>
<evidence type="ECO:0000256" key="4">
    <source>
        <dbReference type="ARBA" id="ARBA00004496"/>
    </source>
</evidence>
<dbReference type="FunFam" id="3.30.420.10:FF:000047">
    <property type="entry name" value="Ribonuclease HIII"/>
    <property type="match status" value="1"/>
</dbReference>
<dbReference type="CDD" id="cd06590">
    <property type="entry name" value="RNase_HII_bacteria_HIII_like"/>
    <property type="match status" value="1"/>
</dbReference>
<dbReference type="InterPro" id="IPR012295">
    <property type="entry name" value="TBP_dom_sf"/>
</dbReference>
<dbReference type="PIRSF" id="PIRSF037748">
    <property type="entry name" value="RnhC"/>
    <property type="match status" value="1"/>
</dbReference>
<dbReference type="InterPro" id="IPR001352">
    <property type="entry name" value="RNase_HII/HIII"/>
</dbReference>
<evidence type="ECO:0000256" key="2">
    <source>
        <dbReference type="ARBA" id="ARBA00001946"/>
    </source>
</evidence>
<comment type="catalytic activity">
    <reaction evidence="1 14 15">
        <text>Endonucleolytic cleavage to 5'-phosphomonoester.</text>
        <dbReference type="EC" id="3.1.26.4"/>
    </reaction>
</comment>
<comment type="subcellular location">
    <subcellularLocation>
        <location evidence="4 14">Cytoplasm</location>
    </subcellularLocation>
</comment>
<comment type="cofactor">
    <cofactor evidence="2">
        <name>Mg(2+)</name>
        <dbReference type="ChEBI" id="CHEBI:18420"/>
    </cofactor>
</comment>
<feature type="domain" description="RNase H type-2" evidence="17">
    <location>
        <begin position="98"/>
        <end position="317"/>
    </location>
</feature>
<evidence type="ECO:0000256" key="12">
    <source>
        <dbReference type="ARBA" id="ARBA00022801"/>
    </source>
</evidence>
<dbReference type="InterPro" id="IPR024568">
    <property type="entry name" value="RNase_HIII_N"/>
</dbReference>
<dbReference type="InterPro" id="IPR004641">
    <property type="entry name" value="RNase_HIII"/>
</dbReference>
<feature type="binding site" evidence="14 15">
    <location>
        <position position="105"/>
    </location>
    <ligand>
        <name>a divalent metal cation</name>
        <dbReference type="ChEBI" id="CHEBI:60240"/>
    </ligand>
</feature>
<evidence type="ECO:0000256" key="8">
    <source>
        <dbReference type="ARBA" id="ARBA00022490"/>
    </source>
</evidence>
<dbReference type="Proteomes" id="UP000757900">
    <property type="component" value="Unassembled WGS sequence"/>
</dbReference>
<keyword evidence="10 14" id="KW-0479">Metal-binding</keyword>
<keyword evidence="8 14" id="KW-0963">Cytoplasm</keyword>
<feature type="region of interest" description="Disordered" evidence="16">
    <location>
        <begin position="65"/>
        <end position="88"/>
    </location>
</feature>
<dbReference type="Gene3D" id="3.30.420.10">
    <property type="entry name" value="Ribonuclease H-like superfamily/Ribonuclease H"/>
    <property type="match status" value="1"/>
</dbReference>
<dbReference type="Gene3D" id="3.30.310.10">
    <property type="entry name" value="TATA-Binding Protein"/>
    <property type="match status" value="1"/>
</dbReference>
<protein>
    <recommendedName>
        <fullName evidence="7 14">Ribonuclease HIII</fullName>
        <shortName evidence="14">RNase HIII</shortName>
        <ecNumber evidence="6 14">3.1.26.4</ecNumber>
    </recommendedName>
</protein>
<dbReference type="PANTHER" id="PTHR10954:SF23">
    <property type="entry name" value="RIBONUCLEASE"/>
    <property type="match status" value="1"/>
</dbReference>
<evidence type="ECO:0000256" key="7">
    <source>
        <dbReference type="ARBA" id="ARBA00021407"/>
    </source>
</evidence>
<keyword evidence="13 14" id="KW-0460">Magnesium</keyword>
<dbReference type="AlphaFoldDB" id="A0A929MQF8"/>
<dbReference type="InterPro" id="IPR024567">
    <property type="entry name" value="RNase_HII/HIII_dom"/>
</dbReference>
<evidence type="ECO:0000256" key="5">
    <source>
        <dbReference type="ARBA" id="ARBA00008378"/>
    </source>
</evidence>
<keyword evidence="12 14" id="KW-0378">Hydrolase</keyword>
<feature type="compositionally biased region" description="Low complexity" evidence="16">
    <location>
        <begin position="68"/>
        <end position="77"/>
    </location>
</feature>
<dbReference type="SUPFAM" id="SSF53098">
    <property type="entry name" value="Ribonuclease H-like"/>
    <property type="match status" value="1"/>
</dbReference>
<accession>A0A929MQF8</accession>
<sequence>MASVTLQLDAATRAQMKASYADYLLDPVPHSEFRAQVDGVTITAYASGKVLFQGKDVEAQVARWQGQATSTPATKKSASSDKVKPTKHNHLPEDFANWTIIGSDEVGNGSYFGALTVCAVYLDAGDRAKIEGLGVKDSKLLTDAQILDLAPKLQQVLTHELTICSPAKYNEANKTRNANAIKVSLHNFTIQKLLAKLSARQKLALQGVLIDEFTSPQNYFNYLKKEAHPLTKGLYFAEKGESAHLAVACASIIARAWFLESLTTFGAPYDVVLPSGAGANVDAFAAKLIKKFGPDVLRETAKLHFKNTEKALALARKLK</sequence>
<evidence type="ECO:0000256" key="10">
    <source>
        <dbReference type="ARBA" id="ARBA00022723"/>
    </source>
</evidence>
<dbReference type="GO" id="GO:0004523">
    <property type="term" value="F:RNA-DNA hybrid ribonuclease activity"/>
    <property type="evidence" value="ECO:0007669"/>
    <property type="project" value="UniProtKB-UniRule"/>
</dbReference>
<keyword evidence="11 14" id="KW-0255">Endonuclease</keyword>
<comment type="function">
    <text evidence="3 14">Endonuclease that specifically degrades the RNA of RNA-DNA hybrids.</text>
</comment>
<organism evidence="18 19">
    <name type="scientific">Abiotrophia defectiva</name>
    <name type="common">Streptococcus defectivus</name>
    <dbReference type="NCBI Taxonomy" id="46125"/>
    <lineage>
        <taxon>Bacteria</taxon>
        <taxon>Bacillati</taxon>
        <taxon>Bacillota</taxon>
        <taxon>Bacilli</taxon>
        <taxon>Lactobacillales</taxon>
        <taxon>Aerococcaceae</taxon>
        <taxon>Abiotrophia</taxon>
    </lineage>
</organism>
<reference evidence="18" key="1">
    <citation type="submission" date="2020-04" db="EMBL/GenBank/DDBJ databases">
        <title>Deep metagenomics examines the oral microbiome during advanced dental caries in children, revealing novel taxa and co-occurrences with host molecules.</title>
        <authorList>
            <person name="Baker J.L."/>
            <person name="Morton J.T."/>
            <person name="Dinis M."/>
            <person name="Alvarez R."/>
            <person name="Tran N.C."/>
            <person name="Knight R."/>
            <person name="Edlund A."/>
        </authorList>
    </citation>
    <scope>NUCLEOTIDE SEQUENCE</scope>
    <source>
        <strain evidence="18">JCVI_23_bin.16</strain>
    </source>
</reference>
<name>A0A929MQF8_ABIDE</name>
<comment type="cofactor">
    <cofactor evidence="14 15">
        <name>Mn(2+)</name>
        <dbReference type="ChEBI" id="CHEBI:29035"/>
    </cofactor>
    <cofactor evidence="14 15">
        <name>Mg(2+)</name>
        <dbReference type="ChEBI" id="CHEBI:18420"/>
    </cofactor>
    <text evidence="14 15">Manganese or magnesium. Binds 1 divalent metal ion per monomer in the absence of substrate. May bind a second metal ion after substrate binding.</text>
</comment>
<dbReference type="NCBIfam" id="TIGR00716">
    <property type="entry name" value="rnhC"/>
    <property type="match status" value="1"/>
</dbReference>
<dbReference type="EC" id="3.1.26.4" evidence="6 14"/>
<dbReference type="GO" id="GO:0032299">
    <property type="term" value="C:ribonuclease H2 complex"/>
    <property type="evidence" value="ECO:0007669"/>
    <property type="project" value="TreeGrafter"/>
</dbReference>
<dbReference type="CDD" id="cd14796">
    <property type="entry name" value="RNAse_HIII_N"/>
    <property type="match status" value="1"/>
</dbReference>
<evidence type="ECO:0000256" key="15">
    <source>
        <dbReference type="PROSITE-ProRule" id="PRU01319"/>
    </source>
</evidence>
<proteinExistence type="inferred from homology"/>
<evidence type="ECO:0000256" key="13">
    <source>
        <dbReference type="ARBA" id="ARBA00022842"/>
    </source>
</evidence>
<dbReference type="InterPro" id="IPR036397">
    <property type="entry name" value="RNaseH_sf"/>
</dbReference>
<evidence type="ECO:0000259" key="17">
    <source>
        <dbReference type="PROSITE" id="PS51975"/>
    </source>
</evidence>
<dbReference type="RefSeq" id="WP_268442581.1">
    <property type="nucleotide sequence ID" value="NZ_CAUPYR010000004.1"/>
</dbReference>
<dbReference type="Pfam" id="PF01351">
    <property type="entry name" value="RNase_HII"/>
    <property type="match status" value="1"/>
</dbReference>
<evidence type="ECO:0000313" key="19">
    <source>
        <dbReference type="Proteomes" id="UP000757900"/>
    </source>
</evidence>
<feature type="binding site" evidence="14 15">
    <location>
        <position position="211"/>
    </location>
    <ligand>
        <name>a divalent metal cation</name>
        <dbReference type="ChEBI" id="CHEBI:60240"/>
    </ligand>
</feature>
<evidence type="ECO:0000313" key="18">
    <source>
        <dbReference type="EMBL" id="MBF0935387.1"/>
    </source>
</evidence>
<dbReference type="PANTHER" id="PTHR10954">
    <property type="entry name" value="RIBONUCLEASE H2 SUBUNIT A"/>
    <property type="match status" value="1"/>
</dbReference>
<dbReference type="EMBL" id="JABZFV010000215">
    <property type="protein sequence ID" value="MBF0935387.1"/>
    <property type="molecule type" value="Genomic_DNA"/>
</dbReference>
<dbReference type="GO" id="GO:0005737">
    <property type="term" value="C:cytoplasm"/>
    <property type="evidence" value="ECO:0007669"/>
    <property type="project" value="UniProtKB-SubCell"/>
</dbReference>
<evidence type="ECO:0000256" key="3">
    <source>
        <dbReference type="ARBA" id="ARBA00004065"/>
    </source>
</evidence>
<evidence type="ECO:0000256" key="9">
    <source>
        <dbReference type="ARBA" id="ARBA00022722"/>
    </source>
</evidence>
<dbReference type="GO" id="GO:0006298">
    <property type="term" value="P:mismatch repair"/>
    <property type="evidence" value="ECO:0007669"/>
    <property type="project" value="TreeGrafter"/>
</dbReference>
<dbReference type="GO" id="GO:0003723">
    <property type="term" value="F:RNA binding"/>
    <property type="evidence" value="ECO:0007669"/>
    <property type="project" value="UniProtKB-UniRule"/>
</dbReference>
<evidence type="ECO:0000256" key="11">
    <source>
        <dbReference type="ARBA" id="ARBA00022759"/>
    </source>
</evidence>
<feature type="binding site" evidence="14 15">
    <location>
        <position position="104"/>
    </location>
    <ligand>
        <name>a divalent metal cation</name>
        <dbReference type="ChEBI" id="CHEBI:60240"/>
    </ligand>
</feature>
<gene>
    <name evidence="14 18" type="primary">rnhC</name>
    <name evidence="18" type="ORF">HXK00_07095</name>
</gene>
<comment type="similarity">
    <text evidence="5 14">Belongs to the RNase HII family. RnhC subfamily.</text>
</comment>
<evidence type="ECO:0000256" key="6">
    <source>
        <dbReference type="ARBA" id="ARBA00012180"/>
    </source>
</evidence>
<evidence type="ECO:0000256" key="16">
    <source>
        <dbReference type="SAM" id="MobiDB-lite"/>
    </source>
</evidence>
<dbReference type="GO" id="GO:0043137">
    <property type="term" value="P:DNA replication, removal of RNA primer"/>
    <property type="evidence" value="ECO:0007669"/>
    <property type="project" value="TreeGrafter"/>
</dbReference>